<protein>
    <submittedName>
        <fullName evidence="2">BQ2448_6823 protein</fullName>
    </submittedName>
</protein>
<keyword evidence="3" id="KW-1185">Reference proteome</keyword>
<dbReference type="EMBL" id="FMSP01000020">
    <property type="protein sequence ID" value="SCV74391.1"/>
    <property type="molecule type" value="Genomic_DNA"/>
</dbReference>
<name>A0A238FQB5_9BASI</name>
<sequence length="711" mass="77074">MTVQTSPLTSSQATQLLTLLVHQVAATHLVSLLSHPSLRTTLCHLVSTSRLGDLHRPLLHALLDRLSRLPGTFTYTLCGLYALHFGPTDQARVESILDRVLRADSEIHDQLLYKGPVAFASQSLTNSVEDWQVRQLSMAMIRVSPKIARAYARHSEVWQAFHKLHLSASSPSQGEQQLQQKVYTLSTVEAMLEAAFWTPLRSAQTDQDAHVLIVELDTVLSPVLKSSQETSSSSCIPRAGIDAPLLADLETLFTPSATLQRSSGRVAANEIKARIDRLVQGLRGLQSRDIGEWFTRLRGPRQASRSTHDAVQGKGKGKEKAVEQEVLSPEQEASSSTPGAKPDILSLQISQILDVLPDLSPSFLRTCLLHPRFSSTSAPSEAVIASIFENSLPSDLEELHRNPVASTPNEPPMASSYTAPPPTNTITPIARSNIFDSASLNPNFLKASRSTTNQEDSKRFLADQSFMTEQLKALIIERAERESTDSEIDDDEDDDEDGLEGGERSFGVRDGNEGTETPLAAATSGTSTPLKGGASSDSSTLNPFNNATLVKLLERTYLSDPTLFDRSSTTRKSKVRAELKQKTGLGDEHLEGWRIMLERDPKRKEKVLERRKVEDVKERHAGPGSGEEDDDDDNEEGDEERPTAGGGGGGGNHKQGSARGRGRGHSGAGGGGRGARGGGGRGRSDGNRAAHVRRQRGNDKKMAKMGAGPAP</sequence>
<feature type="compositionally biased region" description="Gly residues" evidence="1">
    <location>
        <begin position="644"/>
        <end position="653"/>
    </location>
</feature>
<dbReference type="InterPro" id="IPR041800">
    <property type="entry name" value="ASCC2_CUE"/>
</dbReference>
<gene>
    <name evidence="2" type="ORF">BQ2448_6823</name>
</gene>
<proteinExistence type="predicted"/>
<accession>A0A238FQB5</accession>
<feature type="region of interest" description="Disordered" evidence="1">
    <location>
        <begin position="299"/>
        <end position="320"/>
    </location>
</feature>
<dbReference type="PANTHER" id="PTHR21494:SF0">
    <property type="entry name" value="ACTIVATING SIGNAL COINTEGRATOR 1 COMPLEX SUBUNIT 2"/>
    <property type="match status" value="1"/>
</dbReference>
<dbReference type="STRING" id="269621.A0A238FQB5"/>
<evidence type="ECO:0000313" key="3">
    <source>
        <dbReference type="Proteomes" id="UP000198372"/>
    </source>
</evidence>
<feature type="compositionally biased region" description="Polar residues" evidence="1">
    <location>
        <begin position="523"/>
        <end position="543"/>
    </location>
</feature>
<dbReference type="Proteomes" id="UP000198372">
    <property type="component" value="Unassembled WGS sequence"/>
</dbReference>
<dbReference type="InterPro" id="IPR009060">
    <property type="entry name" value="UBA-like_sf"/>
</dbReference>
<feature type="compositionally biased region" description="Gly residues" evidence="1">
    <location>
        <begin position="665"/>
        <end position="681"/>
    </location>
</feature>
<feature type="region of interest" description="Disordered" evidence="1">
    <location>
        <begin position="598"/>
        <end position="711"/>
    </location>
</feature>
<dbReference type="PANTHER" id="PTHR21494">
    <property type="entry name" value="ACTIVATING SIGNAL COINTEGRATOR 1 COMPLEX SUBUNIT 2 ASC-1 COMPLEX SUBUNIT P100"/>
    <property type="match status" value="1"/>
</dbReference>
<feature type="compositionally biased region" description="Acidic residues" evidence="1">
    <location>
        <begin position="485"/>
        <end position="500"/>
    </location>
</feature>
<dbReference type="SUPFAM" id="SSF46934">
    <property type="entry name" value="UBA-like"/>
    <property type="match status" value="1"/>
</dbReference>
<organism evidence="2 3">
    <name type="scientific">Microbotryum intermedium</name>
    <dbReference type="NCBI Taxonomy" id="269621"/>
    <lineage>
        <taxon>Eukaryota</taxon>
        <taxon>Fungi</taxon>
        <taxon>Dikarya</taxon>
        <taxon>Basidiomycota</taxon>
        <taxon>Pucciniomycotina</taxon>
        <taxon>Microbotryomycetes</taxon>
        <taxon>Microbotryales</taxon>
        <taxon>Microbotryaceae</taxon>
        <taxon>Microbotryum</taxon>
    </lineage>
</organism>
<feature type="compositionally biased region" description="Acidic residues" evidence="1">
    <location>
        <begin position="626"/>
        <end position="639"/>
    </location>
</feature>
<feature type="compositionally biased region" description="Basic and acidic residues" evidence="1">
    <location>
        <begin position="598"/>
        <end position="621"/>
    </location>
</feature>
<dbReference type="Gene3D" id="1.10.8.10">
    <property type="entry name" value="DNA helicase RuvA subunit, C-terminal domain"/>
    <property type="match status" value="1"/>
</dbReference>
<feature type="region of interest" description="Disordered" evidence="1">
    <location>
        <begin position="478"/>
        <end position="543"/>
    </location>
</feature>
<dbReference type="AlphaFoldDB" id="A0A238FQB5"/>
<evidence type="ECO:0000256" key="1">
    <source>
        <dbReference type="SAM" id="MobiDB-lite"/>
    </source>
</evidence>
<dbReference type="CDD" id="cd14364">
    <property type="entry name" value="CUE_ASCC2"/>
    <property type="match status" value="1"/>
</dbReference>
<dbReference type="InterPro" id="IPR052586">
    <property type="entry name" value="ASCC2"/>
</dbReference>
<dbReference type="OrthoDB" id="5577209at2759"/>
<dbReference type="GO" id="GO:0043130">
    <property type="term" value="F:ubiquitin binding"/>
    <property type="evidence" value="ECO:0007669"/>
    <property type="project" value="TreeGrafter"/>
</dbReference>
<evidence type="ECO:0000313" key="2">
    <source>
        <dbReference type="EMBL" id="SCV74391.1"/>
    </source>
</evidence>
<feature type="compositionally biased region" description="Basic and acidic residues" evidence="1">
    <location>
        <begin position="501"/>
        <end position="512"/>
    </location>
</feature>
<reference evidence="3" key="1">
    <citation type="submission" date="2016-09" db="EMBL/GenBank/DDBJ databases">
        <authorList>
            <person name="Jeantristanb JTB J.-T."/>
            <person name="Ricardo R."/>
        </authorList>
    </citation>
    <scope>NUCLEOTIDE SEQUENCE [LARGE SCALE GENOMIC DNA]</scope>
</reference>